<dbReference type="Pfam" id="PF09134">
    <property type="entry name" value="Invasin_D3"/>
    <property type="match status" value="1"/>
</dbReference>
<name>A0ABD4K661_9ENTR</name>
<dbReference type="SMART" id="SM00634">
    <property type="entry name" value="BID_1"/>
    <property type="match status" value="10"/>
</dbReference>
<organism evidence="3 4">
    <name type="scientific">Lelliottia nimipressuralis</name>
    <dbReference type="NCBI Taxonomy" id="69220"/>
    <lineage>
        <taxon>Bacteria</taxon>
        <taxon>Pseudomonadati</taxon>
        <taxon>Pseudomonadota</taxon>
        <taxon>Gammaproteobacteria</taxon>
        <taxon>Enterobacterales</taxon>
        <taxon>Enterobacteriaceae</taxon>
        <taxon>Lelliottia</taxon>
    </lineage>
</organism>
<accession>A0ABD4K661</accession>
<dbReference type="RefSeq" id="WP_194512438.1">
    <property type="nucleotide sequence ID" value="NZ_JADIXP010000002.1"/>
</dbReference>
<dbReference type="InterPro" id="IPR038177">
    <property type="entry name" value="IAT_beta_sf"/>
</dbReference>
<feature type="domain" description="Big-1" evidence="2">
    <location>
        <begin position="668"/>
        <end position="758"/>
    </location>
</feature>
<dbReference type="PANTHER" id="PTHR39576">
    <property type="entry name" value="ATTACHING AND EFFACING PROTEIN HOMOLOG-RELATED-RELATED"/>
    <property type="match status" value="1"/>
</dbReference>
<dbReference type="InterPro" id="IPR008964">
    <property type="entry name" value="Invasin/intimin_cell_adhesion"/>
</dbReference>
<dbReference type="Pfam" id="PF02369">
    <property type="entry name" value="Big_1"/>
    <property type="match status" value="9"/>
</dbReference>
<gene>
    <name evidence="3" type="ORF">ISP11_04190</name>
</gene>
<feature type="domain" description="Big-1" evidence="2">
    <location>
        <begin position="963"/>
        <end position="1053"/>
    </location>
</feature>
<dbReference type="SUPFAM" id="SSF49373">
    <property type="entry name" value="Invasin/intimin cell-adhesion fragments"/>
    <property type="match status" value="10"/>
</dbReference>
<dbReference type="EMBL" id="JADIXP010000002">
    <property type="protein sequence ID" value="MBF4177055.1"/>
    <property type="molecule type" value="Genomic_DNA"/>
</dbReference>
<dbReference type="InterPro" id="IPR024519">
    <property type="entry name" value="IAT_beta"/>
</dbReference>
<dbReference type="Pfam" id="PF11924">
    <property type="entry name" value="IAT_beta"/>
    <property type="match status" value="1"/>
</dbReference>
<evidence type="ECO:0000256" key="1">
    <source>
        <dbReference type="ARBA" id="ARBA00010116"/>
    </source>
</evidence>
<dbReference type="InterPro" id="IPR051715">
    <property type="entry name" value="Intimin-Invasin_domain"/>
</dbReference>
<feature type="domain" description="Big-1" evidence="2">
    <location>
        <begin position="865"/>
        <end position="955"/>
    </location>
</feature>
<dbReference type="FunFam" id="2.60.40.10:FF:000182">
    <property type="entry name" value="Gamma intimin"/>
    <property type="match status" value="6"/>
</dbReference>
<feature type="domain" description="Big-1" evidence="2">
    <location>
        <begin position="460"/>
        <end position="560"/>
    </location>
</feature>
<reference evidence="3 4" key="1">
    <citation type="submission" date="2020-11" db="EMBL/GenBank/DDBJ databases">
        <title>Identification of Lelliottia nimipressuralis from Wound Infection by Whole Genome-Based Bacterial Identification.</title>
        <authorList>
            <person name="Navarathna D.H."/>
            <person name="Choi H."/>
            <person name="Jinadatha C."/>
            <person name="Chatterjee P."/>
            <person name="Hwang M."/>
        </authorList>
    </citation>
    <scope>NUCLEOTIDE SEQUENCE [LARGE SCALE GENOMIC DNA]</scope>
    <source>
        <strain evidence="3 4">DN2020</strain>
    </source>
</reference>
<evidence type="ECO:0000259" key="2">
    <source>
        <dbReference type="PROSITE" id="PS51127"/>
    </source>
</evidence>
<comment type="caution">
    <text evidence="3">The sequence shown here is derived from an EMBL/GenBank/DDBJ whole genome shotgun (WGS) entry which is preliminary data.</text>
</comment>
<dbReference type="PANTHER" id="PTHR39576:SF2">
    <property type="entry name" value="ATTACHING AND EFFACING PROTEIN HOMOLOG-RELATED"/>
    <property type="match status" value="1"/>
</dbReference>
<dbReference type="Gene3D" id="2.40.160.160">
    <property type="entry name" value="Inverse autotransporter, beta-domain"/>
    <property type="match status" value="1"/>
</dbReference>
<dbReference type="Proteomes" id="UP000628560">
    <property type="component" value="Unassembled WGS sequence"/>
</dbReference>
<evidence type="ECO:0000313" key="4">
    <source>
        <dbReference type="Proteomes" id="UP000628560"/>
    </source>
</evidence>
<feature type="domain" description="Big-1" evidence="2">
    <location>
        <begin position="1263"/>
        <end position="1357"/>
    </location>
</feature>
<dbReference type="InterPro" id="IPR003344">
    <property type="entry name" value="Big_1_dom"/>
</dbReference>
<feature type="domain" description="Big-1" evidence="2">
    <location>
        <begin position="1163"/>
        <end position="1253"/>
    </location>
</feature>
<comment type="similarity">
    <text evidence="1">Belongs to the intimin/invasin family.</text>
</comment>
<dbReference type="PROSITE" id="PS51127">
    <property type="entry name" value="BIG1"/>
    <property type="match status" value="9"/>
</dbReference>
<feature type="domain" description="Big-1" evidence="2">
    <location>
        <begin position="569"/>
        <end position="658"/>
    </location>
</feature>
<dbReference type="InterPro" id="IPR013783">
    <property type="entry name" value="Ig-like_fold"/>
</dbReference>
<sequence length="1470" mass="151995">MFTAKKGFATILIINHLLITLAPLFFSAPLYAEDSKELSEQMDTLRSGLGSQLPTLSGDSEAESKESPFIAEEKLQSAAQSFWGVMASDNPTESGINKATNMASGLANNAIRDWLSHKGNARIELNTQGRSQGQVLLPVWESESNVLFSQLGVTNHSERTIYHAGAGLRNYISDDWMLGVNSFWDYDNTGNNSRASIGAEVWANNIKLAANGYFRLTDWHQSPLSAMRDYDERPANGFDIRGEAWHPSYPQLAANLKYEKYYGEGVILTGSTSPGNMTNSPEAWTVGLSYTPIPLITIDTEHTRGNDSDTRLKLSLNYRFGQSWKELIDRNLVKIGRSLLGQRYDFVDRNYDMVMQYRKQDLINLRMPASVTAEASSVLVLNAEIKSKYGLKTLQWNTQEIELAGGSVVKQSQTSLAITLPPYREDTHNSFVVSAVATDKHDNISSEAQTKIILTRSSNIVSLSASPASGLAASGAEVTVATATTTDQNGQPLAQKPVTFILSGSDGTCNLGGRSQCRAQALTNSQGIATVGVGHSVAGTQTLRAELDNGNSDNHALHFIADMASARIDSLIVNTQGGIANGVSQEELTVTVVDQNENPVPGAVITLSVTSNAQLSAANVQTDSHGKGTFNVSSHTAGAFKVTASTNNSSAQATVNFRADEETAGLVAGSLTVISDNARANNIDENQVQARVTDASGNLVPGIEVHFSAPTGVTILPAFAVTDSSGLASATVKTTLAGSAAVTARVNTNQQTVNVNFIGDVSTARVSIAPEVNNATANNIAQNRVVASVTDAWNNPLSNIAVEFSADNGAHISGLQVSDSQGQARAIITSLISGDSLVVVTLNNGQTGNTVVTFLADAGSAGLASGSLSVIADNAPANGIATNEVRALVQDSNGNPVPGITVNFSATNGASIITASAVTDNNGVANTAIMSTIAGESVITGVVNGSSDSASVTFVADMTTVQLSALNVIADNALANGTDENNVRATVTDAHGNPLSGMTVTFTANNGASVIYASAVTDVDGFASTGIVSTVAGSALIVATAEDSSESANVVFVADASTAELASGSLNVVVNGAIANGVAENVVQATVTDLHGNPVAGVSVTFSADNGAAVVPLSIATDAQGRVNASITSTMAGPSTVTAALNNTSSNVEVTFNPDAETATLPAGYLIVTTNYAVANGVATNAVQATVKDAYNNPVSGVTVDFTAGNGASVALTSVITNAQGEASTTLTNTLAGVTLVTAVVNNHSDSTSVTFMPDASTAQLTEENLLLLTDGAMANGIAENSVEATVQDVNGNAVQGITVNFSADNNATITPASGITDQAGKVVATITNTRSGVSTVTASVNSVDVSVASHFIPGEVNAGMSSLAVSPQAIPADGVTETVLTFEAKDAFGNPIPNLTTLFFEANNVDVVISGPVEVSSGIYTGTLKSVNAGTANVTIKTTDAPAEVIRFQNVSIYPLGFNGKVTFRINRP</sequence>
<feature type="domain" description="Big-1" evidence="2">
    <location>
        <begin position="1063"/>
        <end position="1153"/>
    </location>
</feature>
<protein>
    <submittedName>
        <fullName evidence="3">Ig-like domain-containing protein</fullName>
    </submittedName>
</protein>
<dbReference type="Gene3D" id="2.60.40.10">
    <property type="entry name" value="Immunoglobulins"/>
    <property type="match status" value="10"/>
</dbReference>
<dbReference type="InterPro" id="IPR015217">
    <property type="entry name" value="Invasin_dom_3"/>
</dbReference>
<evidence type="ECO:0000313" key="3">
    <source>
        <dbReference type="EMBL" id="MBF4177055.1"/>
    </source>
</evidence>
<proteinExistence type="inferred from homology"/>
<feature type="domain" description="Big-1" evidence="2">
    <location>
        <begin position="765"/>
        <end position="855"/>
    </location>
</feature>